<organism evidence="3 4">
    <name type="scientific">Desulfococcus multivorans DSM 2059</name>
    <dbReference type="NCBI Taxonomy" id="1121405"/>
    <lineage>
        <taxon>Bacteria</taxon>
        <taxon>Pseudomonadati</taxon>
        <taxon>Thermodesulfobacteriota</taxon>
        <taxon>Desulfobacteria</taxon>
        <taxon>Desulfobacterales</taxon>
        <taxon>Desulfococcaceae</taxon>
        <taxon>Desulfococcus</taxon>
    </lineage>
</organism>
<dbReference type="RefSeq" id="WP_020875077.1">
    <property type="nucleotide sequence ID" value="NZ_ATHJ01000061.1"/>
</dbReference>
<dbReference type="Proteomes" id="UP000014977">
    <property type="component" value="Unassembled WGS sequence"/>
</dbReference>
<dbReference type="SUPFAM" id="SSF52499">
    <property type="entry name" value="Isochorismatase-like hydrolases"/>
    <property type="match status" value="1"/>
</dbReference>
<dbReference type="EMBL" id="ATHJ01000061">
    <property type="protein sequence ID" value="EPR42979.1"/>
    <property type="molecule type" value="Genomic_DNA"/>
</dbReference>
<sequence length="258" mass="29236">MKTLLMIIDPQNAFCDPEGELYVGGADADMQRLAGFIRRRAGDIRQIVVTLDSHNKIHIAHPIWWIDADGKPPEPFTRISIRDVDAGRYRAADPSHREWTRTYMETIGEHVIWPYHCLIGTWGHQVFAPLLDVLNDWRERFHDLDFVMKGANRFTENFSAIRPSVAVPDDPFTQINQSLLQRLDEADRIWVAGEAASHCVADTVADVVRFSNDPEIPRKIVLLTDAMSPVAGFEERAAAFFERMRAAGVVLSETERAA</sequence>
<gene>
    <name evidence="3" type="ORF">dsmv_0060</name>
</gene>
<dbReference type="AlphaFoldDB" id="S7V8H8"/>
<dbReference type="STRING" id="897.B2D07_10395"/>
<comment type="similarity">
    <text evidence="1">Belongs to the isochorismatase family.</text>
</comment>
<dbReference type="InterPro" id="IPR036380">
    <property type="entry name" value="Isochorismatase-like_sf"/>
</dbReference>
<keyword evidence="4" id="KW-1185">Reference proteome</keyword>
<evidence type="ECO:0000313" key="3">
    <source>
        <dbReference type="EMBL" id="EPR42979.1"/>
    </source>
</evidence>
<dbReference type="PANTHER" id="PTHR11080">
    <property type="entry name" value="PYRAZINAMIDASE/NICOTINAMIDASE"/>
    <property type="match status" value="1"/>
</dbReference>
<protein>
    <recommendedName>
        <fullName evidence="5">Isochorismatase hydrolase</fullName>
    </recommendedName>
</protein>
<dbReference type="eggNOG" id="COG1335">
    <property type="taxonomic scope" value="Bacteria"/>
</dbReference>
<evidence type="ECO:0000256" key="1">
    <source>
        <dbReference type="ARBA" id="ARBA00006336"/>
    </source>
</evidence>
<dbReference type="PANTHER" id="PTHR11080:SF2">
    <property type="entry name" value="LD05707P"/>
    <property type="match status" value="1"/>
</dbReference>
<evidence type="ECO:0008006" key="5">
    <source>
        <dbReference type="Google" id="ProtNLM"/>
    </source>
</evidence>
<name>S7V8H8_DESML</name>
<dbReference type="OrthoDB" id="9791276at2"/>
<evidence type="ECO:0000256" key="2">
    <source>
        <dbReference type="ARBA" id="ARBA00022801"/>
    </source>
</evidence>
<comment type="caution">
    <text evidence="3">The sequence shown here is derived from an EMBL/GenBank/DDBJ whole genome shotgun (WGS) entry which is preliminary data.</text>
</comment>
<evidence type="ECO:0000313" key="4">
    <source>
        <dbReference type="Proteomes" id="UP000014977"/>
    </source>
</evidence>
<proteinExistence type="inferred from homology"/>
<accession>S7V8H8</accession>
<reference evidence="3 4" key="1">
    <citation type="journal article" date="2013" name="Genome Announc.">
        <title>Draft genome sequences for three mercury-methylating, sulfate-reducing bacteria.</title>
        <authorList>
            <person name="Brown S.D."/>
            <person name="Hurt R.A.Jr."/>
            <person name="Gilmour C.C."/>
            <person name="Elias D.A."/>
        </authorList>
    </citation>
    <scope>NUCLEOTIDE SEQUENCE [LARGE SCALE GENOMIC DNA]</scope>
    <source>
        <strain evidence="3 4">DSM 2059</strain>
    </source>
</reference>
<dbReference type="GO" id="GO:0016787">
    <property type="term" value="F:hydrolase activity"/>
    <property type="evidence" value="ECO:0007669"/>
    <property type="project" value="UniProtKB-KW"/>
</dbReference>
<keyword evidence="2" id="KW-0378">Hydrolase</keyword>
<dbReference type="Gene3D" id="3.40.50.850">
    <property type="entry name" value="Isochorismatase-like"/>
    <property type="match status" value="1"/>
</dbReference>
<dbReference type="InterPro" id="IPR052347">
    <property type="entry name" value="Isochorismatase_Nicotinamidase"/>
</dbReference>